<comment type="caution">
    <text evidence="2">The sequence shown here is derived from an EMBL/GenBank/DDBJ whole genome shotgun (WGS) entry which is preliminary data.</text>
</comment>
<proteinExistence type="predicted"/>
<dbReference type="AlphaFoldDB" id="A0A840PKK4"/>
<gene>
    <name evidence="2" type="ORF">HNP84_007349</name>
</gene>
<reference evidence="2 3" key="1">
    <citation type="submission" date="2020-08" db="EMBL/GenBank/DDBJ databases">
        <title>Genomic Encyclopedia of Type Strains, Phase IV (KMG-IV): sequencing the most valuable type-strain genomes for metagenomic binning, comparative biology and taxonomic classification.</title>
        <authorList>
            <person name="Goeker M."/>
        </authorList>
    </citation>
    <scope>NUCLEOTIDE SEQUENCE [LARGE SCALE GENOMIC DNA]</scope>
    <source>
        <strain evidence="2 3">DSM 45615</strain>
    </source>
</reference>
<organism evidence="2 3">
    <name type="scientific">Thermocatellispora tengchongensis</name>
    <dbReference type="NCBI Taxonomy" id="1073253"/>
    <lineage>
        <taxon>Bacteria</taxon>
        <taxon>Bacillati</taxon>
        <taxon>Actinomycetota</taxon>
        <taxon>Actinomycetes</taxon>
        <taxon>Streptosporangiales</taxon>
        <taxon>Streptosporangiaceae</taxon>
        <taxon>Thermocatellispora</taxon>
    </lineage>
</organism>
<name>A0A840PKK4_9ACTN</name>
<protein>
    <submittedName>
        <fullName evidence="2">Uncharacterized protein</fullName>
    </submittedName>
</protein>
<dbReference type="Proteomes" id="UP000578449">
    <property type="component" value="Unassembled WGS sequence"/>
</dbReference>
<dbReference type="EMBL" id="JACHGN010000019">
    <property type="protein sequence ID" value="MBB5137597.1"/>
    <property type="molecule type" value="Genomic_DNA"/>
</dbReference>
<evidence type="ECO:0000256" key="1">
    <source>
        <dbReference type="SAM" id="Phobius"/>
    </source>
</evidence>
<keyword evidence="1" id="KW-1133">Transmembrane helix</keyword>
<keyword evidence="3" id="KW-1185">Reference proteome</keyword>
<evidence type="ECO:0000313" key="2">
    <source>
        <dbReference type="EMBL" id="MBB5137597.1"/>
    </source>
</evidence>
<sequence>MSLVFVVALLLGLAVTFASLGRRFWIAGRRVDGVTAAGCSAAFFGMAIFAVGLSWAFGWPL</sequence>
<evidence type="ECO:0000313" key="3">
    <source>
        <dbReference type="Proteomes" id="UP000578449"/>
    </source>
</evidence>
<dbReference type="RefSeq" id="WP_185054502.1">
    <property type="nucleotide sequence ID" value="NZ_BAABIX010000038.1"/>
</dbReference>
<accession>A0A840PKK4</accession>
<keyword evidence="1" id="KW-0472">Membrane</keyword>
<feature type="transmembrane region" description="Helical" evidence="1">
    <location>
        <begin position="34"/>
        <end position="57"/>
    </location>
</feature>
<keyword evidence="1" id="KW-0812">Transmembrane</keyword>